<dbReference type="Proteomes" id="UP001500880">
    <property type="component" value="Unassembled WGS sequence"/>
</dbReference>
<dbReference type="RefSeq" id="WP_343839222.1">
    <property type="nucleotide sequence ID" value="NZ_BAAADO010000003.1"/>
</dbReference>
<gene>
    <name evidence="2" type="ORF">GCM10008986_14290</name>
</gene>
<comment type="caution">
    <text evidence="2">The sequence shown here is derived from an EMBL/GenBank/DDBJ whole genome shotgun (WGS) entry which is preliminary data.</text>
</comment>
<evidence type="ECO:0000313" key="2">
    <source>
        <dbReference type="EMBL" id="GAA0489584.1"/>
    </source>
</evidence>
<proteinExistence type="predicted"/>
<keyword evidence="1" id="KW-1133">Transmembrane helix</keyword>
<keyword evidence="1" id="KW-0812">Transmembrane</keyword>
<evidence type="ECO:0000256" key="1">
    <source>
        <dbReference type="SAM" id="Phobius"/>
    </source>
</evidence>
<keyword evidence="3" id="KW-1185">Reference proteome</keyword>
<evidence type="ECO:0000313" key="3">
    <source>
        <dbReference type="Proteomes" id="UP001500880"/>
    </source>
</evidence>
<reference evidence="2 3" key="1">
    <citation type="journal article" date="2019" name="Int. J. Syst. Evol. Microbiol.">
        <title>The Global Catalogue of Microorganisms (GCM) 10K type strain sequencing project: providing services to taxonomists for standard genome sequencing and annotation.</title>
        <authorList>
            <consortium name="The Broad Institute Genomics Platform"/>
            <consortium name="The Broad Institute Genome Sequencing Center for Infectious Disease"/>
            <person name="Wu L."/>
            <person name="Ma J."/>
        </authorList>
    </citation>
    <scope>NUCLEOTIDE SEQUENCE [LARGE SCALE GENOMIC DNA]</scope>
    <source>
        <strain evidence="2 3">JCM 12389</strain>
    </source>
</reference>
<keyword evidence="1" id="KW-0472">Membrane</keyword>
<name>A0ABN1B5H9_9BACI</name>
<feature type="transmembrane region" description="Helical" evidence="1">
    <location>
        <begin position="9"/>
        <end position="28"/>
    </location>
</feature>
<protein>
    <submittedName>
        <fullName evidence="2">Uncharacterized protein</fullName>
    </submittedName>
</protein>
<organism evidence="2 3">
    <name type="scientific">Salinibacillus aidingensis</name>
    <dbReference type="NCBI Taxonomy" id="237684"/>
    <lineage>
        <taxon>Bacteria</taxon>
        <taxon>Bacillati</taxon>
        <taxon>Bacillota</taxon>
        <taxon>Bacilli</taxon>
        <taxon>Bacillales</taxon>
        <taxon>Bacillaceae</taxon>
        <taxon>Salinibacillus</taxon>
    </lineage>
</organism>
<sequence length="222" mass="26117">MGFLKSKKFLVIGIVLFSLIGFIFYFFYGTPWDLISYKDKFETYLEERYHQDFVIDEISYDFLHGGTYHAYAFSETNPEVTFHVGQNSKSAEIDDAYHYELWRYQARNEVTPIIEKTFPDRLNHAVEVRDSLYPDATQKSEVPNYKNMVTLEIGIAKDHTKITENKEAELEKAFKLIEELNEKDLNMDHFSISYKSKTLQLSGTEMKSIKKHNDFRKMVKGL</sequence>
<accession>A0ABN1B5H9</accession>
<dbReference type="EMBL" id="BAAADO010000003">
    <property type="protein sequence ID" value="GAA0489584.1"/>
    <property type="molecule type" value="Genomic_DNA"/>
</dbReference>